<accession>A0A3A8ENW5</accession>
<name>A0A3A8ENW5_9GAMM</name>
<evidence type="ECO:0000313" key="3">
    <source>
        <dbReference type="Proteomes" id="UP000282388"/>
    </source>
</evidence>
<dbReference type="InterPro" id="IPR005074">
    <property type="entry name" value="Peptidase_C39"/>
</dbReference>
<dbReference type="Proteomes" id="UP000282388">
    <property type="component" value="Unassembled WGS sequence"/>
</dbReference>
<reference evidence="2 3" key="1">
    <citation type="submission" date="2018-09" db="EMBL/GenBank/DDBJ databases">
        <title>The draft genome of Acinetobacter spp. strains.</title>
        <authorList>
            <person name="Qin J."/>
            <person name="Feng Y."/>
            <person name="Zong Z."/>
        </authorList>
    </citation>
    <scope>NUCLEOTIDE SEQUENCE [LARGE SCALE GENOMIC DNA]</scope>
    <source>
        <strain evidence="2 3">WCHAc060012</strain>
    </source>
</reference>
<sequence length="176" mass="19828">MALNIPEALLKLKSNSGVYAVWMVMQHYGIQADISRLAELCGYDGEGAYTVGLALALQKLGCKTAFHTDPDPDCQPQEVEYYAEAKQLQIPIQSALTYEQIKLKLEQGYFIIVYYDTPEGEGHHSLVYSINSQEICFFDNFTTLSARTFEKRRRAEGICRQAIVIDGSKLADIRFS</sequence>
<dbReference type="Pfam" id="PF03412">
    <property type="entry name" value="Peptidase_C39"/>
    <property type="match status" value="1"/>
</dbReference>
<dbReference type="GO" id="GO:0005524">
    <property type="term" value="F:ATP binding"/>
    <property type="evidence" value="ECO:0007669"/>
    <property type="project" value="InterPro"/>
</dbReference>
<dbReference type="EMBL" id="RAXV01000023">
    <property type="protein sequence ID" value="RKG30551.1"/>
    <property type="molecule type" value="Genomic_DNA"/>
</dbReference>
<proteinExistence type="predicted"/>
<dbReference type="GO" id="GO:0006508">
    <property type="term" value="P:proteolysis"/>
    <property type="evidence" value="ECO:0007669"/>
    <property type="project" value="InterPro"/>
</dbReference>
<evidence type="ECO:0000259" key="1">
    <source>
        <dbReference type="Pfam" id="PF03412"/>
    </source>
</evidence>
<comment type="caution">
    <text evidence="2">The sequence shown here is derived from an EMBL/GenBank/DDBJ whole genome shotgun (WGS) entry which is preliminary data.</text>
</comment>
<dbReference type="RefSeq" id="WP_120402925.1">
    <property type="nucleotide sequence ID" value="NZ_RAXV01000023.1"/>
</dbReference>
<protein>
    <submittedName>
        <fullName evidence="2">Peptidase C39</fullName>
    </submittedName>
</protein>
<dbReference type="GO" id="GO:0008233">
    <property type="term" value="F:peptidase activity"/>
    <property type="evidence" value="ECO:0007669"/>
    <property type="project" value="InterPro"/>
</dbReference>
<keyword evidence="3" id="KW-1185">Reference proteome</keyword>
<gene>
    <name evidence="2" type="ORF">D7V32_11005</name>
</gene>
<dbReference type="Gene3D" id="3.90.70.10">
    <property type="entry name" value="Cysteine proteinases"/>
    <property type="match status" value="1"/>
</dbReference>
<dbReference type="OrthoDB" id="6710077at2"/>
<organism evidence="2 3">
    <name type="scientific">Acinetobacter tianfuensis</name>
    <dbReference type="NCBI Taxonomy" id="2419603"/>
    <lineage>
        <taxon>Bacteria</taxon>
        <taxon>Pseudomonadati</taxon>
        <taxon>Pseudomonadota</taxon>
        <taxon>Gammaproteobacteria</taxon>
        <taxon>Moraxellales</taxon>
        <taxon>Moraxellaceae</taxon>
        <taxon>Acinetobacter</taxon>
    </lineage>
</organism>
<dbReference type="AlphaFoldDB" id="A0A3A8ENW5"/>
<dbReference type="GO" id="GO:0016020">
    <property type="term" value="C:membrane"/>
    <property type="evidence" value="ECO:0007669"/>
    <property type="project" value="InterPro"/>
</dbReference>
<feature type="domain" description="Peptidase C39" evidence="1">
    <location>
        <begin position="14"/>
        <end position="65"/>
    </location>
</feature>
<evidence type="ECO:0000313" key="2">
    <source>
        <dbReference type="EMBL" id="RKG30551.1"/>
    </source>
</evidence>